<evidence type="ECO:0000313" key="3">
    <source>
        <dbReference type="Proteomes" id="UP000019116"/>
    </source>
</evidence>
<dbReference type="Gramene" id="TraesCS4B02G195400.1">
    <property type="protein sequence ID" value="TraesCS4B02G195400.1"/>
    <property type="gene ID" value="TraesCS4B02G195400"/>
</dbReference>
<dbReference type="Gramene" id="TraesJUL4B03G02350800.1">
    <property type="protein sequence ID" value="TraesJUL4B03G02350800.1"/>
    <property type="gene ID" value="TraesJUL4B03G02350800"/>
</dbReference>
<keyword evidence="3" id="KW-1185">Reference proteome</keyword>
<reference evidence="2" key="1">
    <citation type="submission" date="2018-08" db="EMBL/GenBank/DDBJ databases">
        <authorList>
            <person name="Rossello M."/>
        </authorList>
    </citation>
    <scope>NUCLEOTIDE SEQUENCE [LARGE SCALE GENOMIC DNA]</scope>
    <source>
        <strain evidence="2">cv. Chinese Spring</strain>
    </source>
</reference>
<dbReference type="Proteomes" id="UP000019116">
    <property type="component" value="Chromosome 4B"/>
</dbReference>
<proteinExistence type="predicted"/>
<dbReference type="STRING" id="4565.A0A3B6IRX7"/>
<dbReference type="RefSeq" id="XP_044372727.1">
    <property type="nucleotide sequence ID" value="XM_044516792.1"/>
</dbReference>
<evidence type="ECO:0000259" key="1">
    <source>
        <dbReference type="Pfam" id="PF00112"/>
    </source>
</evidence>
<evidence type="ECO:0000313" key="2">
    <source>
        <dbReference type="EnsemblPlants" id="TraesCS4B02G195400.1"/>
    </source>
</evidence>
<dbReference type="Gene3D" id="3.90.70.10">
    <property type="entry name" value="Cysteine proteinases"/>
    <property type="match status" value="1"/>
</dbReference>
<reference evidence="2" key="2">
    <citation type="submission" date="2018-10" db="UniProtKB">
        <authorList>
            <consortium name="EnsemblPlants"/>
        </authorList>
    </citation>
    <scope>IDENTIFICATION</scope>
</reference>
<dbReference type="EnsemblPlants" id="TraesCS4B02G195400.1">
    <property type="protein sequence ID" value="TraesCS4B02G195400.1"/>
    <property type="gene ID" value="TraesCS4B02G195400"/>
</dbReference>
<dbReference type="InterPro" id="IPR038765">
    <property type="entry name" value="Papain-like_cys_pep_sf"/>
</dbReference>
<feature type="domain" description="Peptidase C1A papain C-terminal" evidence="1">
    <location>
        <begin position="153"/>
        <end position="255"/>
    </location>
</feature>
<name>A0A3B6IRX7_WHEAT</name>
<dbReference type="SMR" id="A0A3B6IRX7"/>
<dbReference type="GO" id="GO:0006508">
    <property type="term" value="P:proteolysis"/>
    <property type="evidence" value="ECO:0007669"/>
    <property type="project" value="InterPro"/>
</dbReference>
<dbReference type="SUPFAM" id="SSF54001">
    <property type="entry name" value="Cysteine proteinases"/>
    <property type="match status" value="1"/>
</dbReference>
<sequence length="267" mass="30349">MDDLDCPADDFDFCRMCELPMYQKDDPKKFMVFACRSCGLEKPCDFLYTLEKKRVNGISVLPDVKDQGERGICVPTALLTLVEAEIKTSKAEMNEDFNQELSLDDLLMEYKEEVGVEDEDHNVSDHDDHRAKTLMEIMLERGVNLKDNPTGGECFKAREVRHLKNQSFSDLAGYILKGHPLKIKMPITKKFFKLKGSGEMYIGIAGTPDMYTKDSVQVWHSVVLVGFGRKEGVEYFRYMNSHGTEFDDGGFGDLQAAEIKDPFLIVI</sequence>
<accession>A0A3B6IRX7</accession>
<dbReference type="AlphaFoldDB" id="A0A3B6IRX7"/>
<dbReference type="Gramene" id="TraesNOR4B03G02348950.1">
    <property type="protein sequence ID" value="TraesNOR4B03G02348950.1"/>
    <property type="gene ID" value="TraesNOR4B03G02348950"/>
</dbReference>
<dbReference type="GO" id="GO:0008234">
    <property type="term" value="F:cysteine-type peptidase activity"/>
    <property type="evidence" value="ECO:0007669"/>
    <property type="project" value="InterPro"/>
</dbReference>
<dbReference type="OMA" id="ECFKARE"/>
<gene>
    <name evidence="2" type="primary">LOC123094926</name>
</gene>
<dbReference type="GeneID" id="123094926"/>
<dbReference type="OrthoDB" id="617964at2759"/>
<protein>
    <recommendedName>
        <fullName evidence="1">Peptidase C1A papain C-terminal domain-containing protein</fullName>
    </recommendedName>
</protein>
<dbReference type="Gramene" id="TraesJAG4B03G02330010.1">
    <property type="protein sequence ID" value="TraesJAG4B03G02330010.1"/>
    <property type="gene ID" value="TraesJAG4B03G02330010"/>
</dbReference>
<dbReference type="Pfam" id="PF00112">
    <property type="entry name" value="Peptidase_C1"/>
    <property type="match status" value="1"/>
</dbReference>
<organism evidence="2">
    <name type="scientific">Triticum aestivum</name>
    <name type="common">Wheat</name>
    <dbReference type="NCBI Taxonomy" id="4565"/>
    <lineage>
        <taxon>Eukaryota</taxon>
        <taxon>Viridiplantae</taxon>
        <taxon>Streptophyta</taxon>
        <taxon>Embryophyta</taxon>
        <taxon>Tracheophyta</taxon>
        <taxon>Spermatophyta</taxon>
        <taxon>Magnoliopsida</taxon>
        <taxon>Liliopsida</taxon>
        <taxon>Poales</taxon>
        <taxon>Poaceae</taxon>
        <taxon>BOP clade</taxon>
        <taxon>Pooideae</taxon>
        <taxon>Triticodae</taxon>
        <taxon>Triticeae</taxon>
        <taxon>Triticinae</taxon>
        <taxon>Triticum</taxon>
    </lineage>
</organism>
<dbReference type="InterPro" id="IPR000668">
    <property type="entry name" value="Peptidase_C1A_C"/>
</dbReference>